<dbReference type="EMBL" id="NEEW01000005">
    <property type="protein sequence ID" value="PJD86583.1"/>
    <property type="molecule type" value="Genomic_DNA"/>
</dbReference>
<dbReference type="FunFam" id="3.40.275.10:FF:000001">
    <property type="entry name" value="L-fucose isomerase"/>
    <property type="match status" value="1"/>
</dbReference>
<dbReference type="InterPro" id="IPR038393">
    <property type="entry name" value="Fuc_iso_dom3_sf"/>
</dbReference>
<feature type="domain" description="L-fucose isomerase N-terminal-2" evidence="17">
    <location>
        <begin position="176"/>
        <end position="355"/>
    </location>
</feature>
<feature type="active site" description="Proton acceptor" evidence="14">
    <location>
        <position position="338"/>
    </location>
</feature>
<dbReference type="InterPro" id="IPR009015">
    <property type="entry name" value="Fucose_isomerase_N/cen_sf"/>
</dbReference>
<dbReference type="InterPro" id="IPR012889">
    <property type="entry name" value="Fucose_isomerase_N2"/>
</dbReference>
<evidence type="ECO:0000256" key="4">
    <source>
        <dbReference type="ARBA" id="ARBA00022723"/>
    </source>
</evidence>
<protein>
    <recommendedName>
        <fullName evidence="13 14">L-fucose isomerase</fullName>
        <shortName evidence="14">FucIase</shortName>
        <ecNumber evidence="12 14">5.3.1.25</ecNumber>
    </recommendedName>
    <alternativeName>
        <fullName evidence="14">6-deoxy-L-galactose isomerase</fullName>
    </alternativeName>
</protein>
<feature type="binding site" evidence="14">
    <location>
        <position position="529"/>
    </location>
    <ligand>
        <name>Mn(2+)</name>
        <dbReference type="ChEBI" id="CHEBI:29035"/>
    </ligand>
</feature>
<dbReference type="PANTHER" id="PTHR37840:SF1">
    <property type="entry name" value="L-FUCOSE ISOMERASE"/>
    <property type="match status" value="1"/>
</dbReference>
<keyword evidence="4 14" id="KW-0479">Metal-binding</keyword>
<dbReference type="NCBIfam" id="TIGR01089">
    <property type="entry name" value="fucI"/>
    <property type="match status" value="1"/>
</dbReference>
<dbReference type="InterPro" id="IPR038392">
    <property type="entry name" value="Fucose_isomerase_dom2_sf"/>
</dbReference>
<dbReference type="AlphaFoldDB" id="A0A2J0Q1U5"/>
<dbReference type="GO" id="GO:0030145">
    <property type="term" value="F:manganese ion binding"/>
    <property type="evidence" value="ECO:0007669"/>
    <property type="project" value="UniProtKB-UniRule"/>
</dbReference>
<evidence type="ECO:0000256" key="9">
    <source>
        <dbReference type="ARBA" id="ARBA00050602"/>
    </source>
</evidence>
<evidence type="ECO:0000256" key="7">
    <source>
        <dbReference type="ARBA" id="ARBA00023253"/>
    </source>
</evidence>
<feature type="active site" description="Proton acceptor" evidence="14">
    <location>
        <position position="362"/>
    </location>
</feature>
<dbReference type="NCBIfam" id="NF008220">
    <property type="entry name" value="PRK10991.1"/>
    <property type="match status" value="1"/>
</dbReference>
<dbReference type="Gene3D" id="3.40.275.10">
    <property type="entry name" value="L-fucose Isomerase, Chain A, domain 2"/>
    <property type="match status" value="1"/>
</dbReference>
<dbReference type="InterPro" id="IPR012888">
    <property type="entry name" value="Fucose_iso_N1"/>
</dbReference>
<comment type="similarity">
    <text evidence="11 14">Belongs to the L-fucose isomerase family.</text>
</comment>
<comment type="pathway">
    <text evidence="10 14">Carbohydrate degradation; L-fucose degradation; L-lactaldehyde and glycerone phosphate from L-fucose: step 1/3.</text>
</comment>
<evidence type="ECO:0000256" key="1">
    <source>
        <dbReference type="ARBA" id="ARBA00001936"/>
    </source>
</evidence>
<dbReference type="OrthoDB" id="9760430at2"/>
<dbReference type="InterPro" id="IPR038391">
    <property type="entry name" value="Fucose_iso_dom1_sf"/>
</dbReference>
<evidence type="ECO:0000259" key="16">
    <source>
        <dbReference type="Pfam" id="PF07881"/>
    </source>
</evidence>
<evidence type="ECO:0000256" key="10">
    <source>
        <dbReference type="ARBA" id="ARBA00060535"/>
    </source>
</evidence>
<comment type="caution">
    <text evidence="18">The sequence shown here is derived from an EMBL/GenBank/DDBJ whole genome shotgun (WGS) entry which is preliminary data.</text>
</comment>
<dbReference type="SUPFAM" id="SSF53743">
    <property type="entry name" value="FucI/AraA N-terminal and middle domains"/>
    <property type="match status" value="1"/>
</dbReference>
<dbReference type="InterPro" id="IPR005763">
    <property type="entry name" value="Fucose_isomerase"/>
</dbReference>
<evidence type="ECO:0000256" key="14">
    <source>
        <dbReference type="HAMAP-Rule" id="MF_01254"/>
    </source>
</evidence>
<feature type="binding site" evidence="14">
    <location>
        <position position="338"/>
    </location>
    <ligand>
        <name>Mn(2+)</name>
        <dbReference type="ChEBI" id="CHEBI:29035"/>
    </ligand>
</feature>
<dbReference type="Gene3D" id="3.20.14.10">
    <property type="entry name" value="L-fucose/L-arabinose isomerase, C-terminal"/>
    <property type="match status" value="1"/>
</dbReference>
<comment type="cofactor">
    <cofactor evidence="1 14">
        <name>Mn(2+)</name>
        <dbReference type="ChEBI" id="CHEBI:29035"/>
    </cofactor>
</comment>
<evidence type="ECO:0000256" key="2">
    <source>
        <dbReference type="ARBA" id="ARBA00004496"/>
    </source>
</evidence>
<comment type="subcellular location">
    <subcellularLocation>
        <location evidence="2 14">Cytoplasm</location>
    </subcellularLocation>
</comment>
<name>A0A2J0Q1U5_9ENTR</name>
<dbReference type="Gene3D" id="3.40.50.1070">
    <property type="match status" value="1"/>
</dbReference>
<evidence type="ECO:0000259" key="17">
    <source>
        <dbReference type="Pfam" id="PF07882"/>
    </source>
</evidence>
<reference evidence="18 19" key="1">
    <citation type="journal article" date="2017" name="J. Antimicrob. Chemother.">
        <title>Characterization of the population structure, drug resistance mechanisms and plasmids of the community-associated Enterobacter cloacae complex in China.</title>
        <authorList>
            <person name="Zhou K."/>
            <person name="Yu W."/>
            <person name="Cao X."/>
            <person name="Shen P."/>
            <person name="Lu H."/>
            <person name="Luo Q."/>
            <person name="Rossen J.W.A."/>
            <person name="Xiao Y."/>
        </authorList>
    </citation>
    <scope>NUCLEOTIDE SEQUENCE [LARGE SCALE GENOMIC DNA]</scope>
    <source>
        <strain evidence="18 19">ECC904</strain>
    </source>
</reference>
<proteinExistence type="inferred from homology"/>
<dbReference type="GO" id="GO:0042355">
    <property type="term" value="P:L-fucose catabolic process"/>
    <property type="evidence" value="ECO:0007669"/>
    <property type="project" value="UniProtKB-UniRule"/>
</dbReference>
<keyword evidence="3 14" id="KW-0963">Cytoplasm</keyword>
<feature type="binding site" evidence="14">
    <location>
        <position position="362"/>
    </location>
    <ligand>
        <name>Mn(2+)</name>
        <dbReference type="ChEBI" id="CHEBI:29035"/>
    </ligand>
</feature>
<organism evidence="18 19">
    <name type="scientific">Enterobacter hormaechei</name>
    <dbReference type="NCBI Taxonomy" id="158836"/>
    <lineage>
        <taxon>Bacteria</taxon>
        <taxon>Pseudomonadati</taxon>
        <taxon>Pseudomonadota</taxon>
        <taxon>Gammaproteobacteria</taxon>
        <taxon>Enterobacterales</taxon>
        <taxon>Enterobacteriaceae</taxon>
        <taxon>Enterobacter</taxon>
        <taxon>Enterobacter cloacae complex</taxon>
    </lineage>
</organism>
<evidence type="ECO:0000259" key="15">
    <source>
        <dbReference type="Pfam" id="PF02952"/>
    </source>
</evidence>
<dbReference type="GO" id="GO:0005737">
    <property type="term" value="C:cytoplasm"/>
    <property type="evidence" value="ECO:0007669"/>
    <property type="project" value="UniProtKB-SubCell"/>
</dbReference>
<dbReference type="InterPro" id="IPR004216">
    <property type="entry name" value="Fuc/Ara_isomerase_C"/>
</dbReference>
<dbReference type="Proteomes" id="UP000229974">
    <property type="component" value="Unassembled WGS sequence"/>
</dbReference>
<dbReference type="PANTHER" id="PTHR37840">
    <property type="entry name" value="L-FUCOSE ISOMERASE"/>
    <property type="match status" value="1"/>
</dbReference>
<sequence>MKTIKALPRIGIRPVIDGRRMGVRESLEEQTMNMAKATAALLSEKLRHPCGTPVECVIADSCIAGMAESAACEEKFSTCHVGLTITITPCWCYGSETIDMDPLRPKAIWGFNGTERPGAVYLAAALAAHNQKGIPAFSIYGHDVQDAGDETIPADVEEKLLRFARAGLAVASMKGKSYLSVGGVSMGIAGSIVDHNFFESWLGMKVQAVDMTELRRRIDHKIYDEQELELALSWAKAHFRFGENKNAEQYRRNEQENAAILRESLLMAMCIRDMMQGNPKLAAMGRVEESLGYNAIASGFQGQRHWTDQYPNGDTAEALLNSSFDWNGIRQPLVVATENDSLNGVAMLFGHLMTGTAQIFADVRTYWSPESVERVTGQKLTGRAEHGIIHLINSGSAALDGTAEQKDAEGKPTLKPHWDITEQEASACLAATHWCPAVHEYFRGGGFSSNFLTRGGVPFTMTRVNLIKGVGPVLQIAEGWSVELPEHVHDILNKRTDSTWPTTWFAPRLTGKGPFSDVYSVMANWGANHGVLTVGHVGADFITLASMLRIPVCMHNVPEALIYRPTAWGAHGMDPEGQDYRACENYGPLYKH</sequence>
<keyword evidence="6 14" id="KW-0413">Isomerase</keyword>
<dbReference type="EC" id="5.3.1.25" evidence="12 14"/>
<evidence type="ECO:0000256" key="8">
    <source>
        <dbReference type="ARBA" id="ARBA00023277"/>
    </source>
</evidence>
<dbReference type="InterPro" id="IPR015888">
    <property type="entry name" value="Fuc_isomerase_C"/>
</dbReference>
<evidence type="ECO:0000256" key="13">
    <source>
        <dbReference type="ARBA" id="ARBA00067180"/>
    </source>
</evidence>
<gene>
    <name evidence="14" type="primary">fucI</name>
    <name evidence="18" type="ORF">B9Q30_11955</name>
</gene>
<keyword evidence="5 14" id="KW-0464">Manganese</keyword>
<evidence type="ECO:0000313" key="18">
    <source>
        <dbReference type="EMBL" id="PJD86583.1"/>
    </source>
</evidence>
<dbReference type="SUPFAM" id="SSF50443">
    <property type="entry name" value="FucI/AraA C-terminal domain-like"/>
    <property type="match status" value="1"/>
</dbReference>
<accession>A0A2J0Q1U5</accession>
<dbReference type="FunFam" id="3.40.50.1070:FF:000001">
    <property type="entry name" value="L-fucose isomerase"/>
    <property type="match status" value="1"/>
</dbReference>
<dbReference type="Pfam" id="PF02952">
    <property type="entry name" value="Fucose_iso_C"/>
    <property type="match status" value="1"/>
</dbReference>
<dbReference type="HAMAP" id="MF_01254">
    <property type="entry name" value="Fucose_iso"/>
    <property type="match status" value="1"/>
</dbReference>
<dbReference type="GO" id="GO:0008736">
    <property type="term" value="F:L-fucose isomerase activity"/>
    <property type="evidence" value="ECO:0007669"/>
    <property type="project" value="UniProtKB-UniRule"/>
</dbReference>
<comment type="subunit">
    <text evidence="14">Homohexamer.</text>
</comment>
<feature type="domain" description="L-fucose isomerase N-terminal-1" evidence="16">
    <location>
        <begin position="8"/>
        <end position="175"/>
    </location>
</feature>
<evidence type="ECO:0000256" key="6">
    <source>
        <dbReference type="ARBA" id="ARBA00023235"/>
    </source>
</evidence>
<dbReference type="GO" id="GO:0008790">
    <property type="term" value="F:arabinose isomerase activity"/>
    <property type="evidence" value="ECO:0007669"/>
    <property type="project" value="TreeGrafter"/>
</dbReference>
<dbReference type="RefSeq" id="WP_047717992.1">
    <property type="nucleotide sequence ID" value="NZ_CP060480.1"/>
</dbReference>
<evidence type="ECO:0000256" key="3">
    <source>
        <dbReference type="ARBA" id="ARBA00022490"/>
    </source>
</evidence>
<keyword evidence="7 14" id="KW-0294">Fucose metabolism</keyword>
<evidence type="ECO:0000313" key="19">
    <source>
        <dbReference type="Proteomes" id="UP000229974"/>
    </source>
</evidence>
<dbReference type="STRING" id="301102.BFV66_04895"/>
<feature type="domain" description="L-fucose isomerase C-terminal" evidence="15">
    <location>
        <begin position="391"/>
        <end position="555"/>
    </location>
</feature>
<evidence type="ECO:0000256" key="5">
    <source>
        <dbReference type="ARBA" id="ARBA00023211"/>
    </source>
</evidence>
<dbReference type="Pfam" id="PF07882">
    <property type="entry name" value="Fucose_iso_N2"/>
    <property type="match status" value="1"/>
</dbReference>
<evidence type="ECO:0000256" key="12">
    <source>
        <dbReference type="ARBA" id="ARBA00066898"/>
    </source>
</evidence>
<comment type="function">
    <text evidence="14">Converts the aldose L-fucose into the corresponding ketose L-fuculose.</text>
</comment>
<keyword evidence="8 14" id="KW-0119">Carbohydrate metabolism</keyword>
<dbReference type="Pfam" id="PF07881">
    <property type="entry name" value="Fucose_iso_N1"/>
    <property type="match status" value="1"/>
</dbReference>
<dbReference type="FunFam" id="3.20.14.10:FF:000001">
    <property type="entry name" value="L-fucose isomerase"/>
    <property type="match status" value="1"/>
</dbReference>
<comment type="catalytic activity">
    <reaction evidence="9 14">
        <text>L-fucose = L-fuculose</text>
        <dbReference type="Rhea" id="RHEA:17233"/>
        <dbReference type="ChEBI" id="CHEBI:2181"/>
        <dbReference type="ChEBI" id="CHEBI:17617"/>
        <dbReference type="EC" id="5.3.1.25"/>
    </reaction>
</comment>
<dbReference type="GO" id="GO:0019571">
    <property type="term" value="P:D-arabinose catabolic process"/>
    <property type="evidence" value="ECO:0007669"/>
    <property type="project" value="TreeGrafter"/>
</dbReference>
<evidence type="ECO:0000256" key="11">
    <source>
        <dbReference type="ARBA" id="ARBA00061567"/>
    </source>
</evidence>
<dbReference type="UniPathway" id="UPA00563">
    <property type="reaction ID" value="UER00624"/>
</dbReference>